<proteinExistence type="predicted"/>
<keyword evidence="1" id="KW-0812">Transmembrane</keyword>
<protein>
    <submittedName>
        <fullName evidence="2">Uncharacterized protein</fullName>
    </submittedName>
</protein>
<evidence type="ECO:0000256" key="1">
    <source>
        <dbReference type="SAM" id="Phobius"/>
    </source>
</evidence>
<comment type="caution">
    <text evidence="2">The sequence shown here is derived from an EMBL/GenBank/DDBJ whole genome shotgun (WGS) entry which is preliminary data.</text>
</comment>
<dbReference type="EMBL" id="OCTY01000002">
    <property type="protein sequence ID" value="SOJ57086.1"/>
    <property type="molecule type" value="Genomic_DNA"/>
</dbReference>
<keyword evidence="1" id="KW-0472">Membrane</keyword>
<sequence length="95" mass="10654">MNTGSSCSSTATFCSGYCGGIFGQLYYLWGPQILVLCGFRSKGIPARLNKLMRYYPIATLIYCLLFGHRILFAILTSYTVAYNLTKFTAKEYGYV</sequence>
<keyword evidence="3" id="KW-1185">Reference proteome</keyword>
<gene>
    <name evidence="2" type="ORF">MSIMFB_04564</name>
</gene>
<keyword evidence="1" id="KW-1133">Transmembrane helix</keyword>
<reference evidence="2 3" key="1">
    <citation type="submission" date="2017-10" db="EMBL/GenBank/DDBJ databases">
        <authorList>
            <consortium name="Urmite Genomes"/>
        </authorList>
    </citation>
    <scope>NUCLEOTIDE SEQUENCE [LARGE SCALE GENOMIC DNA]</scope>
    <source>
        <strain evidence="2 3">FB-527</strain>
    </source>
</reference>
<dbReference type="AlphaFoldDB" id="A0A7Z7INV8"/>
<evidence type="ECO:0000313" key="2">
    <source>
        <dbReference type="EMBL" id="SOJ57086.1"/>
    </source>
</evidence>
<evidence type="ECO:0000313" key="3">
    <source>
        <dbReference type="Proteomes" id="UP000554965"/>
    </source>
</evidence>
<dbReference type="Proteomes" id="UP000554965">
    <property type="component" value="Unassembled WGS sequence"/>
</dbReference>
<accession>A0A7Z7INV8</accession>
<name>A0A7Z7INV8_9MYCO</name>
<organism evidence="2 3">
    <name type="scientific">Mycobacterium simulans</name>
    <dbReference type="NCBI Taxonomy" id="627089"/>
    <lineage>
        <taxon>Bacteria</taxon>
        <taxon>Bacillati</taxon>
        <taxon>Actinomycetota</taxon>
        <taxon>Actinomycetes</taxon>
        <taxon>Mycobacteriales</taxon>
        <taxon>Mycobacteriaceae</taxon>
        <taxon>Mycobacterium</taxon>
    </lineage>
</organism>
<feature type="transmembrane region" description="Helical" evidence="1">
    <location>
        <begin position="54"/>
        <end position="75"/>
    </location>
</feature>